<protein>
    <submittedName>
        <fullName evidence="1">Uncharacterized protein</fullName>
    </submittedName>
</protein>
<keyword evidence="2" id="KW-1185">Reference proteome</keyword>
<gene>
    <name evidence="1" type="ORF">Scep_006976</name>
</gene>
<dbReference type="EMBL" id="JBBNAG010000003">
    <property type="protein sequence ID" value="KAK9148219.1"/>
    <property type="molecule type" value="Genomic_DNA"/>
</dbReference>
<reference evidence="1 2" key="1">
    <citation type="submission" date="2024-01" db="EMBL/GenBank/DDBJ databases">
        <title>Genome assemblies of Stephania.</title>
        <authorList>
            <person name="Yang L."/>
        </authorList>
    </citation>
    <scope>NUCLEOTIDE SEQUENCE [LARGE SCALE GENOMIC DNA]</scope>
    <source>
        <strain evidence="1">JXDWG</strain>
        <tissue evidence="1">Leaf</tissue>
    </source>
</reference>
<name>A0AAP0KB00_9MAGN</name>
<dbReference type="Proteomes" id="UP001419268">
    <property type="component" value="Unassembled WGS sequence"/>
</dbReference>
<comment type="caution">
    <text evidence="1">The sequence shown here is derived from an EMBL/GenBank/DDBJ whole genome shotgun (WGS) entry which is preliminary data.</text>
</comment>
<sequence length="139" mass="15955">MDLRMANLVGRCVRSKSEEGDEDVKMRGSDSCWAFSALLGTRVNYRLGERVENVDVARSGWLKNCYMTWWTRERDTRHTVYGARCLLKDSHKNVGECNRTDPEDDQEQLRRLISVLDTCQVVVGGAVGNADVLRREWSK</sequence>
<accession>A0AAP0KB00</accession>
<organism evidence="1 2">
    <name type="scientific">Stephania cephalantha</name>
    <dbReference type="NCBI Taxonomy" id="152367"/>
    <lineage>
        <taxon>Eukaryota</taxon>
        <taxon>Viridiplantae</taxon>
        <taxon>Streptophyta</taxon>
        <taxon>Embryophyta</taxon>
        <taxon>Tracheophyta</taxon>
        <taxon>Spermatophyta</taxon>
        <taxon>Magnoliopsida</taxon>
        <taxon>Ranunculales</taxon>
        <taxon>Menispermaceae</taxon>
        <taxon>Menispermoideae</taxon>
        <taxon>Cissampelideae</taxon>
        <taxon>Stephania</taxon>
    </lineage>
</organism>
<evidence type="ECO:0000313" key="1">
    <source>
        <dbReference type="EMBL" id="KAK9148219.1"/>
    </source>
</evidence>
<dbReference type="AlphaFoldDB" id="A0AAP0KB00"/>
<evidence type="ECO:0000313" key="2">
    <source>
        <dbReference type="Proteomes" id="UP001419268"/>
    </source>
</evidence>
<proteinExistence type="predicted"/>